<dbReference type="RefSeq" id="WP_012178050.1">
    <property type="nucleotide sequence ID" value="NC_009952.1"/>
</dbReference>
<organism evidence="4 5">
    <name type="scientific">Dinoroseobacter shibae (strain DSM 16493 / NCIMB 14021 / DFL 12)</name>
    <dbReference type="NCBI Taxonomy" id="398580"/>
    <lineage>
        <taxon>Bacteria</taxon>
        <taxon>Pseudomonadati</taxon>
        <taxon>Pseudomonadota</taxon>
        <taxon>Alphaproteobacteria</taxon>
        <taxon>Rhodobacterales</taxon>
        <taxon>Roseobacteraceae</taxon>
        <taxon>Dinoroseobacter</taxon>
    </lineage>
</organism>
<dbReference type="Pfam" id="PF02525">
    <property type="entry name" value="Flavodoxin_2"/>
    <property type="match status" value="1"/>
</dbReference>
<protein>
    <submittedName>
        <fullName evidence="4">Quinone dependent NAD(P)H dehydrogenase</fullName>
        <ecNumber evidence="4">1.6.5.2</ecNumber>
    </submittedName>
</protein>
<evidence type="ECO:0000256" key="1">
    <source>
        <dbReference type="ARBA" id="ARBA00006252"/>
    </source>
</evidence>
<dbReference type="InterPro" id="IPR003680">
    <property type="entry name" value="Flavodoxin_fold"/>
</dbReference>
<evidence type="ECO:0000259" key="3">
    <source>
        <dbReference type="Pfam" id="PF02525"/>
    </source>
</evidence>
<dbReference type="Gene3D" id="3.40.50.360">
    <property type="match status" value="1"/>
</dbReference>
<dbReference type="InterPro" id="IPR029039">
    <property type="entry name" value="Flavoprotein-like_sf"/>
</dbReference>
<dbReference type="SUPFAM" id="SSF52218">
    <property type="entry name" value="Flavoproteins"/>
    <property type="match status" value="1"/>
</dbReference>
<sequence length="211" mass="23388">MRALVVYCHPKEGSFNAAVRDTVLDKLQRRGAEVRLIDLYQRQFDPILPACEFDAYLDCPANVAPVARDVADLRWADTLIFVYPTWWYGLPAMLKGWLDRVLLPDVAFLMPDAENKDIRPGLTNITSMGVFTTCGASRWLTSLVGAPGRRTLTRGVRLICAKGCKVHFAAHYLMDSSTPESRAAHLVKVGKAMDKLIGKAPSRRGNKTAVA</sequence>
<dbReference type="EMBL" id="CP000830">
    <property type="protein sequence ID" value="ABV93120.1"/>
    <property type="molecule type" value="Genomic_DNA"/>
</dbReference>
<dbReference type="PANTHER" id="PTHR10204">
    <property type="entry name" value="NAD P H OXIDOREDUCTASE-RELATED"/>
    <property type="match status" value="1"/>
</dbReference>
<dbReference type="Proteomes" id="UP000006833">
    <property type="component" value="Chromosome"/>
</dbReference>
<reference evidence="5" key="1">
    <citation type="journal article" date="2010" name="ISME J.">
        <title>The complete genome sequence of the algal symbiont Dinoroseobacter shibae: a hitchhiker's guide to life in the sea.</title>
        <authorList>
            <person name="Wagner-Dobler I."/>
            <person name="Ballhausen B."/>
            <person name="Berger M."/>
            <person name="Brinkhoff T."/>
            <person name="Buchholz I."/>
            <person name="Bunk B."/>
            <person name="Cypionka H."/>
            <person name="Daniel R."/>
            <person name="Drepper T."/>
            <person name="Gerdts G."/>
            <person name="Hahnke S."/>
            <person name="Han C."/>
            <person name="Jahn D."/>
            <person name="Kalhoefer D."/>
            <person name="Kiss H."/>
            <person name="Klenk H.P."/>
            <person name="Kyrpides N."/>
            <person name="Liebl W."/>
            <person name="Liesegang H."/>
            <person name="Meincke L."/>
            <person name="Pati A."/>
            <person name="Petersen J."/>
            <person name="Piekarski T."/>
            <person name="Pommerenke C."/>
            <person name="Pradella S."/>
            <person name="Pukall R."/>
            <person name="Rabus R."/>
            <person name="Stackebrandt E."/>
            <person name="Thole S."/>
            <person name="Thompson L."/>
            <person name="Tielen P."/>
            <person name="Tomasch J."/>
            <person name="von Jan M."/>
            <person name="Wanphrut N."/>
            <person name="Wichels A."/>
            <person name="Zech H."/>
            <person name="Simon M."/>
        </authorList>
    </citation>
    <scope>NUCLEOTIDE SEQUENCE [LARGE SCALE GENOMIC DNA]</scope>
    <source>
        <strain evidence="5">DSM 16493 / NCIMB 14021 / DFL 12</strain>
    </source>
</reference>
<evidence type="ECO:0000256" key="2">
    <source>
        <dbReference type="ARBA" id="ARBA00023002"/>
    </source>
</evidence>
<proteinExistence type="inferred from homology"/>
<dbReference type="EC" id="1.6.5.2" evidence="4"/>
<comment type="similarity">
    <text evidence="1">Belongs to the NAD(P)H dehydrogenase (quinone) family.</text>
</comment>
<accession>A8LJ98</accession>
<dbReference type="InterPro" id="IPR051545">
    <property type="entry name" value="NAD(P)H_dehydrogenase_qn"/>
</dbReference>
<dbReference type="eggNOG" id="COG2249">
    <property type="taxonomic scope" value="Bacteria"/>
</dbReference>
<feature type="domain" description="Flavodoxin-like fold" evidence="3">
    <location>
        <begin position="1"/>
        <end position="189"/>
    </location>
</feature>
<dbReference type="AlphaFoldDB" id="A8LJ98"/>
<gene>
    <name evidence="4" type="ordered locus">Dshi_1378</name>
</gene>
<evidence type="ECO:0000313" key="5">
    <source>
        <dbReference type="Proteomes" id="UP000006833"/>
    </source>
</evidence>
<dbReference type="PANTHER" id="PTHR10204:SF34">
    <property type="entry name" value="NAD(P)H DEHYDROGENASE [QUINONE] 1 ISOFORM 1"/>
    <property type="match status" value="1"/>
</dbReference>
<dbReference type="KEGG" id="dsh:Dshi_1378"/>
<name>A8LJ98_DINSH</name>
<evidence type="ECO:0000313" key="4">
    <source>
        <dbReference type="EMBL" id="ABV93120.1"/>
    </source>
</evidence>
<keyword evidence="2 4" id="KW-0560">Oxidoreductase</keyword>
<dbReference type="STRING" id="398580.Dshi_1378"/>
<dbReference type="OrthoDB" id="9798454at2"/>
<dbReference type="HOGENOM" id="CLU_058643_1_2_5"/>
<dbReference type="GO" id="GO:0005829">
    <property type="term" value="C:cytosol"/>
    <property type="evidence" value="ECO:0007669"/>
    <property type="project" value="TreeGrafter"/>
</dbReference>
<dbReference type="GO" id="GO:0003955">
    <property type="term" value="F:NAD(P)H dehydrogenase (quinone) activity"/>
    <property type="evidence" value="ECO:0007669"/>
    <property type="project" value="UniProtKB-EC"/>
</dbReference>
<keyword evidence="5" id="KW-1185">Reference proteome</keyword>